<comment type="caution">
    <text evidence="1">The sequence shown here is derived from an EMBL/GenBank/DDBJ whole genome shotgun (WGS) entry which is preliminary data.</text>
</comment>
<gene>
    <name evidence="1" type="ORF">EJ903_26215</name>
</gene>
<dbReference type="Pfam" id="PF19456">
    <property type="entry name" value="MobI"/>
    <property type="match status" value="1"/>
</dbReference>
<reference evidence="1 2" key="1">
    <citation type="submission" date="2018-12" db="EMBL/GenBank/DDBJ databases">
        <authorList>
            <person name="Yang Y."/>
        </authorList>
    </citation>
    <scope>NUCLEOTIDE SEQUENCE [LARGE SCALE GENOMIC DNA]</scope>
    <source>
        <strain evidence="1 2">L-25-5w-1</strain>
    </source>
</reference>
<proteinExistence type="predicted"/>
<evidence type="ECO:0000313" key="1">
    <source>
        <dbReference type="EMBL" id="RTR11063.1"/>
    </source>
</evidence>
<dbReference type="InterPro" id="IPR045809">
    <property type="entry name" value="MobI"/>
</dbReference>
<protein>
    <submittedName>
        <fullName evidence="1">Uncharacterized protein</fullName>
    </submittedName>
</protein>
<evidence type="ECO:0000313" key="2">
    <source>
        <dbReference type="Proteomes" id="UP000277007"/>
    </source>
</evidence>
<name>A0A3S0HWK4_9PROT</name>
<dbReference type="EMBL" id="RXMA01000087">
    <property type="protein sequence ID" value="RTR11063.1"/>
    <property type="molecule type" value="Genomic_DNA"/>
</dbReference>
<sequence>MPYIRTIAAGVGCYWGTLSFHGPQTKREMRIKEFGRKGKWRYTSAQFQDAKAWEVDAIEEAEEIFERVRRRTAFLAKIVQVTKGAAAADGVRLDGMADGVATNAEAGTKGFRSVLDDWVPPSRFEGMPEQGE</sequence>
<organism evidence="1 2">
    <name type="scientific">Azospirillum griseum</name>
    <dbReference type="NCBI Taxonomy" id="2496639"/>
    <lineage>
        <taxon>Bacteria</taxon>
        <taxon>Pseudomonadati</taxon>
        <taxon>Pseudomonadota</taxon>
        <taxon>Alphaproteobacteria</taxon>
        <taxon>Rhodospirillales</taxon>
        <taxon>Azospirillaceae</taxon>
        <taxon>Azospirillum</taxon>
    </lineage>
</organism>
<keyword evidence="2" id="KW-1185">Reference proteome</keyword>
<accession>A0A3S0HWK4</accession>
<dbReference type="Proteomes" id="UP000277007">
    <property type="component" value="Unassembled WGS sequence"/>
</dbReference>
<dbReference type="AlphaFoldDB" id="A0A3S0HWK4"/>